<evidence type="ECO:0000313" key="1">
    <source>
        <dbReference type="EMBL" id="OLV18205.1"/>
    </source>
</evidence>
<accession>A0A1U7NZ58</accession>
<dbReference type="EMBL" id="MSTI01000073">
    <property type="protein sequence ID" value="OLV18205.1"/>
    <property type="molecule type" value="Genomic_DNA"/>
</dbReference>
<reference evidence="1 2" key="1">
    <citation type="submission" date="2017-01" db="EMBL/GenBank/DDBJ databases">
        <title>Genome Analysis of Deinococcus marmoris KOPRI26562.</title>
        <authorList>
            <person name="Kim J.H."/>
            <person name="Oh H.-M."/>
        </authorList>
    </citation>
    <scope>NUCLEOTIDE SEQUENCE [LARGE SCALE GENOMIC DNA]</scope>
    <source>
        <strain evidence="1 2">KOPRI26562</strain>
    </source>
</reference>
<sequence length="209" mass="22840">MKGADHLFPLCVPPRHPHLPELTRALELLRAAQVPVPAYILPMGVRTEPSDRGLQGLFDPDALWAGARVMDRARRPALTALHEIGHALDFLVLGEGVEYASVRGGLERPWAAWNAAVGATATVMALRSQRDGTTDTATFAAYLLELPELFARAFAQWVIHVGGTLGERAALNDRDQHINGVLTQQWPEAEFVTLVPHLRALLGLKRSSP</sequence>
<protein>
    <submittedName>
        <fullName evidence="1">Uncharacterized protein</fullName>
    </submittedName>
</protein>
<gene>
    <name evidence="1" type="ORF">BOO71_0006523</name>
</gene>
<evidence type="ECO:0000313" key="2">
    <source>
        <dbReference type="Proteomes" id="UP000186607"/>
    </source>
</evidence>
<dbReference type="OrthoDB" id="62896at2"/>
<keyword evidence="2" id="KW-1185">Reference proteome</keyword>
<organism evidence="1 2">
    <name type="scientific">Deinococcus marmoris</name>
    <dbReference type="NCBI Taxonomy" id="249408"/>
    <lineage>
        <taxon>Bacteria</taxon>
        <taxon>Thermotogati</taxon>
        <taxon>Deinococcota</taxon>
        <taxon>Deinococci</taxon>
        <taxon>Deinococcales</taxon>
        <taxon>Deinococcaceae</taxon>
        <taxon>Deinococcus</taxon>
    </lineage>
</organism>
<proteinExistence type="predicted"/>
<dbReference type="Proteomes" id="UP000186607">
    <property type="component" value="Unassembled WGS sequence"/>
</dbReference>
<name>A0A1U7NZ58_9DEIO</name>
<dbReference type="AlphaFoldDB" id="A0A1U7NZ58"/>
<comment type="caution">
    <text evidence="1">The sequence shown here is derived from an EMBL/GenBank/DDBJ whole genome shotgun (WGS) entry which is preliminary data.</text>
</comment>
<dbReference type="STRING" id="249408.BOO71_0006523"/>
<dbReference type="RefSeq" id="WP_075832323.1">
    <property type="nucleotide sequence ID" value="NZ_MSTI01000073.1"/>
</dbReference>